<dbReference type="InterPro" id="IPR037523">
    <property type="entry name" value="VOC_core"/>
</dbReference>
<proteinExistence type="predicted"/>
<dbReference type="Gene3D" id="3.10.180.10">
    <property type="entry name" value="2,3-Dihydroxybiphenyl 1,2-Dioxygenase, domain 1"/>
    <property type="match status" value="1"/>
</dbReference>
<dbReference type="InterPro" id="IPR004360">
    <property type="entry name" value="Glyas_Fos-R_dOase_dom"/>
</dbReference>
<dbReference type="GO" id="GO:0051213">
    <property type="term" value="F:dioxygenase activity"/>
    <property type="evidence" value="ECO:0007669"/>
    <property type="project" value="UniProtKB-KW"/>
</dbReference>
<dbReference type="EMBL" id="QGTQ01000012">
    <property type="protein sequence ID" value="PWW00749.1"/>
    <property type="molecule type" value="Genomic_DNA"/>
</dbReference>
<sequence>MSNVVKNIVFGIPVTKSGNMEEYEKAIDWYVTVLGFELIWKMGIASLKLANGQEILLFGEEEDDENSIWYTGNVKLNPHYSIQFTTDNIEQLQSNLIRSGVTVGDIQDIGGPDRVMMFLDPYGNRFWACQEK</sequence>
<name>A0A2V2YVE2_9BACL</name>
<dbReference type="AlphaFoldDB" id="A0A2V2YVE2"/>
<protein>
    <submittedName>
        <fullName evidence="2">Catechol 2,3-dioxygenase-like lactoylglutathione lyase family enzyme</fullName>
    </submittedName>
</protein>
<dbReference type="RefSeq" id="WP_110044965.1">
    <property type="nucleotide sequence ID" value="NZ_CP054612.1"/>
</dbReference>
<evidence type="ECO:0000313" key="3">
    <source>
        <dbReference type="Proteomes" id="UP000246635"/>
    </source>
</evidence>
<accession>A0A2V2YVE2</accession>
<dbReference type="InterPro" id="IPR029068">
    <property type="entry name" value="Glyas_Bleomycin-R_OHBP_Dase"/>
</dbReference>
<keyword evidence="3" id="KW-1185">Reference proteome</keyword>
<gene>
    <name evidence="2" type="ORF">DFQ01_112102</name>
</gene>
<keyword evidence="2" id="KW-0560">Oxidoreductase</keyword>
<feature type="domain" description="VOC" evidence="1">
    <location>
        <begin position="11"/>
        <end position="131"/>
    </location>
</feature>
<organism evidence="2 3">
    <name type="scientific">Paenibacillus cellulosilyticus</name>
    <dbReference type="NCBI Taxonomy" id="375489"/>
    <lineage>
        <taxon>Bacteria</taxon>
        <taxon>Bacillati</taxon>
        <taxon>Bacillota</taxon>
        <taxon>Bacilli</taxon>
        <taxon>Bacillales</taxon>
        <taxon>Paenibacillaceae</taxon>
        <taxon>Paenibacillus</taxon>
    </lineage>
</organism>
<dbReference type="GO" id="GO:0016829">
    <property type="term" value="F:lyase activity"/>
    <property type="evidence" value="ECO:0007669"/>
    <property type="project" value="UniProtKB-KW"/>
</dbReference>
<comment type="caution">
    <text evidence="2">The sequence shown here is derived from an EMBL/GenBank/DDBJ whole genome shotgun (WGS) entry which is preliminary data.</text>
</comment>
<evidence type="ECO:0000313" key="2">
    <source>
        <dbReference type="EMBL" id="PWW00749.1"/>
    </source>
</evidence>
<reference evidence="2 3" key="1">
    <citation type="submission" date="2018-05" db="EMBL/GenBank/DDBJ databases">
        <title>Genomic Encyclopedia of Type Strains, Phase III (KMG-III): the genomes of soil and plant-associated and newly described type strains.</title>
        <authorList>
            <person name="Whitman W."/>
        </authorList>
    </citation>
    <scope>NUCLEOTIDE SEQUENCE [LARGE SCALE GENOMIC DNA]</scope>
    <source>
        <strain evidence="2 3">CECT 5696</strain>
    </source>
</reference>
<dbReference type="Pfam" id="PF00903">
    <property type="entry name" value="Glyoxalase"/>
    <property type="match status" value="1"/>
</dbReference>
<dbReference type="Proteomes" id="UP000246635">
    <property type="component" value="Unassembled WGS sequence"/>
</dbReference>
<keyword evidence="2" id="KW-0223">Dioxygenase</keyword>
<dbReference type="SUPFAM" id="SSF54593">
    <property type="entry name" value="Glyoxalase/Bleomycin resistance protein/Dihydroxybiphenyl dioxygenase"/>
    <property type="match status" value="1"/>
</dbReference>
<dbReference type="PROSITE" id="PS51819">
    <property type="entry name" value="VOC"/>
    <property type="match status" value="1"/>
</dbReference>
<evidence type="ECO:0000259" key="1">
    <source>
        <dbReference type="PROSITE" id="PS51819"/>
    </source>
</evidence>
<keyword evidence="2" id="KW-0456">Lyase</keyword>
<dbReference type="OrthoDB" id="2598903at2"/>